<feature type="transmembrane region" description="Helical" evidence="1">
    <location>
        <begin position="198"/>
        <end position="216"/>
    </location>
</feature>
<feature type="transmembrane region" description="Helical" evidence="1">
    <location>
        <begin position="108"/>
        <end position="131"/>
    </location>
</feature>
<evidence type="ECO:0000256" key="1">
    <source>
        <dbReference type="SAM" id="Phobius"/>
    </source>
</evidence>
<feature type="transmembrane region" description="Helical" evidence="1">
    <location>
        <begin position="358"/>
        <end position="378"/>
    </location>
</feature>
<gene>
    <name evidence="3" type="ORF">J0X25_09760</name>
</gene>
<organism evidence="3 4">
    <name type="scientific">Haloterrigena alkaliphila</name>
    <dbReference type="NCBI Taxonomy" id="2816475"/>
    <lineage>
        <taxon>Archaea</taxon>
        <taxon>Methanobacteriati</taxon>
        <taxon>Methanobacteriota</taxon>
        <taxon>Stenosarchaea group</taxon>
        <taxon>Halobacteria</taxon>
        <taxon>Halobacteriales</taxon>
        <taxon>Natrialbaceae</taxon>
        <taxon>Haloterrigena</taxon>
    </lineage>
</organism>
<keyword evidence="1" id="KW-0812">Transmembrane</keyword>
<feature type="transmembrane region" description="Helical" evidence="1">
    <location>
        <begin position="12"/>
        <end position="39"/>
    </location>
</feature>
<keyword evidence="1" id="KW-1133">Transmembrane helix</keyword>
<feature type="transmembrane region" description="Helical" evidence="1">
    <location>
        <begin position="390"/>
        <end position="406"/>
    </location>
</feature>
<name>A0A8A2V9J6_9EURY</name>
<keyword evidence="1" id="KW-0472">Membrane</keyword>
<accession>A0A8A2V9J6</accession>
<keyword evidence="4" id="KW-1185">Reference proteome</keyword>
<feature type="transmembrane region" description="Helical" evidence="1">
    <location>
        <begin position="137"/>
        <end position="161"/>
    </location>
</feature>
<feature type="transmembrane region" description="Helical" evidence="1">
    <location>
        <begin position="461"/>
        <end position="486"/>
    </location>
</feature>
<feature type="domain" description="DUF112" evidence="2">
    <location>
        <begin position="19"/>
        <end position="438"/>
    </location>
</feature>
<sequence>MIGSSLTGAIDILFTGTTLGWLLVGVLLGIVIGAIPGLGPNLGLAIVLPLTVRLSGPDAIILLISIYSGAMYGGSIAAILINTPGTAAAAATTLDGYQMTRQGRAMDALSISATASAVGGLFAIVTLILLTPYLTTLVLLFGSPEYFLIALFGIALITVVARGSLVKGLTAGAFGLLLSTIGFPIAVGQPRYTFDTMLLFDGLNFVAVLIGIFAIGEMIKLAGERGGIARDGVDMDGSVFSGVVDVLRAPITTIKSGYIGMFIGAIPGSGASIANFVSYAETVRSGSGDEEYGSGNHRGVIASEAANNGTVAGSLIPTFSFGIPGSGSTAILLGGLMMHGLNPGPELFTTNIDITYSVFLSLLIGNIVILAVGLFFITKTSYVTAVNSNYLIPLVIVFSTLGSLGLRGNWLDVFTVLFFGVFGFFLMTYDYSIIAFVLGIILGPIAEENLIRSLQLSDGSLMIFVNEPIPLLLTLMTVTLVGLPLLKALASPFRRYVASAR</sequence>
<feature type="transmembrane region" description="Helical" evidence="1">
    <location>
        <begin position="413"/>
        <end position="441"/>
    </location>
</feature>
<evidence type="ECO:0000313" key="4">
    <source>
        <dbReference type="Proteomes" id="UP000663203"/>
    </source>
</evidence>
<dbReference type="KEGG" id="hakz:J0X25_09760"/>
<protein>
    <submittedName>
        <fullName evidence="3">Tripartite tricarboxylate transporter permease</fullName>
    </submittedName>
</protein>
<dbReference type="RefSeq" id="WP_207287268.1">
    <property type="nucleotide sequence ID" value="NZ_CP071462.1"/>
</dbReference>
<evidence type="ECO:0000313" key="3">
    <source>
        <dbReference type="EMBL" id="QSW97706.1"/>
    </source>
</evidence>
<dbReference type="Pfam" id="PF01970">
    <property type="entry name" value="TctA"/>
    <property type="match status" value="1"/>
</dbReference>
<feature type="transmembrane region" description="Helical" evidence="1">
    <location>
        <begin position="59"/>
        <end position="81"/>
    </location>
</feature>
<dbReference type="Proteomes" id="UP000663203">
    <property type="component" value="Chromosome"/>
</dbReference>
<reference evidence="3 4" key="1">
    <citation type="submission" date="2021-03" db="EMBL/GenBank/DDBJ databases">
        <title>Haloterrigena longa sp. nov. and Haloterrigena limicola sp. nov., extremely halophilic archaea isolated from a salt lake.</title>
        <authorList>
            <person name="Henglin C."/>
        </authorList>
    </citation>
    <scope>NUCLEOTIDE SEQUENCE [LARGE SCALE GENOMIC DNA]</scope>
    <source>
        <strain evidence="3 4">KZCA68</strain>
    </source>
</reference>
<dbReference type="PANTHER" id="PTHR35342:SF5">
    <property type="entry name" value="TRICARBOXYLIC TRANSPORT PROTEIN"/>
    <property type="match status" value="1"/>
</dbReference>
<dbReference type="EMBL" id="CP071462">
    <property type="protein sequence ID" value="QSW97706.1"/>
    <property type="molecule type" value="Genomic_DNA"/>
</dbReference>
<feature type="transmembrane region" description="Helical" evidence="1">
    <location>
        <begin position="168"/>
        <end position="186"/>
    </location>
</feature>
<evidence type="ECO:0000259" key="2">
    <source>
        <dbReference type="Pfam" id="PF01970"/>
    </source>
</evidence>
<proteinExistence type="predicted"/>
<dbReference type="PANTHER" id="PTHR35342">
    <property type="entry name" value="TRICARBOXYLIC TRANSPORT PROTEIN"/>
    <property type="match status" value="1"/>
</dbReference>
<dbReference type="InterPro" id="IPR002823">
    <property type="entry name" value="DUF112_TM"/>
</dbReference>
<dbReference type="GeneID" id="63187591"/>
<dbReference type="AlphaFoldDB" id="A0A8A2V9J6"/>